<dbReference type="InterPro" id="IPR002347">
    <property type="entry name" value="SDR_fam"/>
</dbReference>
<dbReference type="PRINTS" id="PR00080">
    <property type="entry name" value="SDRFAMILY"/>
</dbReference>
<dbReference type="FunFam" id="3.40.50.720:FF:000084">
    <property type="entry name" value="Short-chain dehydrogenase reductase"/>
    <property type="match status" value="1"/>
</dbReference>
<evidence type="ECO:0000313" key="4">
    <source>
        <dbReference type="EMBL" id="GLL14986.1"/>
    </source>
</evidence>
<dbReference type="PRINTS" id="PR00081">
    <property type="entry name" value="GDHRDH"/>
</dbReference>
<dbReference type="EMBL" id="BSFQ01000039">
    <property type="protein sequence ID" value="GLL14986.1"/>
    <property type="molecule type" value="Genomic_DNA"/>
</dbReference>
<name>A0A9W6L7A8_9PSEU</name>
<dbReference type="PROSITE" id="PS00061">
    <property type="entry name" value="ADH_SHORT"/>
    <property type="match status" value="1"/>
</dbReference>
<dbReference type="InterPro" id="IPR020904">
    <property type="entry name" value="Sc_DH/Rdtase_CS"/>
</dbReference>
<dbReference type="InterPro" id="IPR036291">
    <property type="entry name" value="NAD(P)-bd_dom_sf"/>
</dbReference>
<keyword evidence="5" id="KW-1185">Reference proteome</keyword>
<evidence type="ECO:0000313" key="5">
    <source>
        <dbReference type="Proteomes" id="UP001143463"/>
    </source>
</evidence>
<dbReference type="Pfam" id="PF13561">
    <property type="entry name" value="adh_short_C2"/>
    <property type="match status" value="1"/>
</dbReference>
<feature type="domain" description="Ketoreductase" evidence="3">
    <location>
        <begin position="17"/>
        <end position="210"/>
    </location>
</feature>
<dbReference type="Proteomes" id="UP001143463">
    <property type="component" value="Unassembled WGS sequence"/>
</dbReference>
<evidence type="ECO:0000259" key="3">
    <source>
        <dbReference type="SMART" id="SM00822"/>
    </source>
</evidence>
<evidence type="ECO:0000256" key="1">
    <source>
        <dbReference type="ARBA" id="ARBA00006484"/>
    </source>
</evidence>
<dbReference type="PANTHER" id="PTHR42760">
    <property type="entry name" value="SHORT-CHAIN DEHYDROGENASES/REDUCTASES FAMILY MEMBER"/>
    <property type="match status" value="1"/>
</dbReference>
<dbReference type="PANTHER" id="PTHR42760:SF133">
    <property type="entry name" value="3-OXOACYL-[ACYL-CARRIER-PROTEIN] REDUCTASE"/>
    <property type="match status" value="1"/>
</dbReference>
<dbReference type="SUPFAM" id="SSF51735">
    <property type="entry name" value="NAD(P)-binding Rossmann-fold domains"/>
    <property type="match status" value="1"/>
</dbReference>
<dbReference type="GO" id="GO:0048038">
    <property type="term" value="F:quinone binding"/>
    <property type="evidence" value="ECO:0007669"/>
    <property type="project" value="TreeGrafter"/>
</dbReference>
<accession>A0A9W6L7A8</accession>
<reference evidence="4" key="1">
    <citation type="journal article" date="2014" name="Int. J. Syst. Evol. Microbiol.">
        <title>Complete genome sequence of Corynebacterium casei LMG S-19264T (=DSM 44701T), isolated from a smear-ripened cheese.</title>
        <authorList>
            <consortium name="US DOE Joint Genome Institute (JGI-PGF)"/>
            <person name="Walter F."/>
            <person name="Albersmeier A."/>
            <person name="Kalinowski J."/>
            <person name="Ruckert C."/>
        </authorList>
    </citation>
    <scope>NUCLEOTIDE SEQUENCE</scope>
    <source>
        <strain evidence="4">VKM Ac-1069</strain>
    </source>
</reference>
<comment type="caution">
    <text evidence="4">The sequence shown here is derived from an EMBL/GenBank/DDBJ whole genome shotgun (WGS) entry which is preliminary data.</text>
</comment>
<dbReference type="AlphaFoldDB" id="A0A9W6L7A8"/>
<dbReference type="SMART" id="SM00822">
    <property type="entry name" value="PKS_KR"/>
    <property type="match status" value="1"/>
</dbReference>
<gene>
    <name evidence="4" type="ORF">GCM10017577_61350</name>
</gene>
<protein>
    <submittedName>
        <fullName evidence="4">2-deoxy-D-gluconate 3-dehydrogenase</fullName>
    </submittedName>
</protein>
<dbReference type="InterPro" id="IPR057326">
    <property type="entry name" value="KR_dom"/>
</dbReference>
<organism evidence="4 5">
    <name type="scientific">Pseudonocardia halophobica</name>
    <dbReference type="NCBI Taxonomy" id="29401"/>
    <lineage>
        <taxon>Bacteria</taxon>
        <taxon>Bacillati</taxon>
        <taxon>Actinomycetota</taxon>
        <taxon>Actinomycetes</taxon>
        <taxon>Pseudonocardiales</taxon>
        <taxon>Pseudonocardiaceae</taxon>
        <taxon>Pseudonocardia</taxon>
    </lineage>
</organism>
<sequence>MRRRTGAGVIDLTGLNAVVTGGNGGIGLGMATGMAKAGANIAIWARDEAKSAEAVAGLEKLGVRALALTCDVADEAQVADAMERTVSELGPLGCLVANSGTSGRHTVVESSLEDWRRIMSVNLDGAFLTCREAARRFVDQGSGGSIVVVSSMIAAFGGVGQSAYAASKTGLLGLSRTLAVELARHRVRVNALIPGWTVTGLSSGGYADDRFRTATTQRTPVRRWADPAEFEEVGAYLADPSLTFHTGDEVRIDGGYTIF</sequence>
<dbReference type="GO" id="GO:0006633">
    <property type="term" value="P:fatty acid biosynthetic process"/>
    <property type="evidence" value="ECO:0007669"/>
    <property type="project" value="TreeGrafter"/>
</dbReference>
<keyword evidence="2" id="KW-0560">Oxidoreductase</keyword>
<dbReference type="GO" id="GO:0016616">
    <property type="term" value="F:oxidoreductase activity, acting on the CH-OH group of donors, NAD or NADP as acceptor"/>
    <property type="evidence" value="ECO:0007669"/>
    <property type="project" value="TreeGrafter"/>
</dbReference>
<comment type="similarity">
    <text evidence="1">Belongs to the short-chain dehydrogenases/reductases (SDR) family.</text>
</comment>
<reference evidence="4" key="2">
    <citation type="submission" date="2023-01" db="EMBL/GenBank/DDBJ databases">
        <authorList>
            <person name="Sun Q."/>
            <person name="Evtushenko L."/>
        </authorList>
    </citation>
    <scope>NUCLEOTIDE SEQUENCE</scope>
    <source>
        <strain evidence="4">VKM Ac-1069</strain>
    </source>
</reference>
<evidence type="ECO:0000256" key="2">
    <source>
        <dbReference type="ARBA" id="ARBA00023002"/>
    </source>
</evidence>
<dbReference type="Gene3D" id="3.40.50.720">
    <property type="entry name" value="NAD(P)-binding Rossmann-like Domain"/>
    <property type="match status" value="1"/>
</dbReference>
<proteinExistence type="inferred from homology"/>